<name>A0A8J7WKQ4_9ACTN</name>
<feature type="compositionally biased region" description="Basic and acidic residues" evidence="1">
    <location>
        <begin position="14"/>
        <end position="45"/>
    </location>
</feature>
<feature type="transmembrane region" description="Helical" evidence="2">
    <location>
        <begin position="199"/>
        <end position="218"/>
    </location>
</feature>
<keyword evidence="2" id="KW-0472">Membrane</keyword>
<evidence type="ECO:0000256" key="1">
    <source>
        <dbReference type="SAM" id="MobiDB-lite"/>
    </source>
</evidence>
<feature type="transmembrane region" description="Helical" evidence="2">
    <location>
        <begin position="351"/>
        <end position="371"/>
    </location>
</feature>
<feature type="transmembrane region" description="Helical" evidence="2">
    <location>
        <begin position="383"/>
        <end position="400"/>
    </location>
</feature>
<comment type="caution">
    <text evidence="3">The sequence shown here is derived from an EMBL/GenBank/DDBJ whole genome shotgun (WGS) entry which is preliminary data.</text>
</comment>
<feature type="transmembrane region" description="Helical" evidence="2">
    <location>
        <begin position="76"/>
        <end position="96"/>
    </location>
</feature>
<keyword evidence="4" id="KW-1185">Reference proteome</keyword>
<dbReference type="EMBL" id="JAGSXH010000042">
    <property type="protein sequence ID" value="MBS2964111.1"/>
    <property type="molecule type" value="Genomic_DNA"/>
</dbReference>
<dbReference type="Proteomes" id="UP000677913">
    <property type="component" value="Unassembled WGS sequence"/>
</dbReference>
<reference evidence="3" key="1">
    <citation type="submission" date="2021-04" db="EMBL/GenBank/DDBJ databases">
        <title>Genome based classification of Actinospica acidithermotolerans sp. nov., an actinobacterium isolated from an Indonesian hot spring.</title>
        <authorList>
            <person name="Kusuma A.B."/>
            <person name="Putra K.E."/>
            <person name="Nafisah S."/>
            <person name="Loh J."/>
            <person name="Nouioui I."/>
            <person name="Goodfellow M."/>
        </authorList>
    </citation>
    <scope>NUCLEOTIDE SEQUENCE</scope>
    <source>
        <strain evidence="3">DSM 45618</strain>
    </source>
</reference>
<feature type="transmembrane region" description="Helical" evidence="2">
    <location>
        <begin position="304"/>
        <end position="331"/>
    </location>
</feature>
<sequence length="630" mass="67559">MTSRRAGVLEETGDGPRRGEQTAGPDHEQDDGQDRGEDREHDRGEGQAQPAYRPAADPDAATSTSRPLWLDVRIPHAAKIMLALCVAVFGALLYGTRRLDFYYDEWSFLDAANRWTLRSYFVPHNEHWSTVPMLVYKVLLLVNGAHSYVPFMGALLLFHASAAFLLFALVRRRCGDLLGLMAGTVLLCLGRGYDDIIWAFQIGFLGSIVFGLLALNLLGARPVAGRRRAAAGSTALLLALMSSGIGLFFLAAAALDLLLDRNRRRLLWTLITPSVAYVWWYLAFGRQGTAGDHSIFTFKTLEGLLGYTPAGIGSAAAGVFALSPLWAPIAFAALTATTALLVYRKRLNCGLAIPAAAGIVLQFTLTGLVRAQYGDSQATASRYVYIGAVFVLLILTEALRDALWRGLWRTVAPITAAAVVLAGASVLVHQERIRAKMLSKQKYELEITWLFRAAPGLSPNVVLDRGLLPVVTPALYYQTRALYGSPLPELTVSKLGSLPQNVVNSEMRLLMPLTVTVTQFANPPAAAGRAAVPGCTTTIASGGSLDVSALGGSDAAVRPIGPHASSRLTLGTWYVGDAPDGALQQWNASAGHGLLIRLPDTGLHLRWHLRVAVAAGSPVMFCPGGATPAT</sequence>
<feature type="transmembrane region" description="Helical" evidence="2">
    <location>
        <begin position="266"/>
        <end position="284"/>
    </location>
</feature>
<feature type="transmembrane region" description="Helical" evidence="2">
    <location>
        <begin position="230"/>
        <end position="254"/>
    </location>
</feature>
<evidence type="ECO:0000313" key="3">
    <source>
        <dbReference type="EMBL" id="MBS2964111.1"/>
    </source>
</evidence>
<evidence type="ECO:0000313" key="4">
    <source>
        <dbReference type="Proteomes" id="UP000677913"/>
    </source>
</evidence>
<gene>
    <name evidence="3" type="ORF">KGA66_13720</name>
</gene>
<feature type="transmembrane region" description="Helical" evidence="2">
    <location>
        <begin position="406"/>
        <end position="428"/>
    </location>
</feature>
<feature type="transmembrane region" description="Helical" evidence="2">
    <location>
        <begin position="177"/>
        <end position="193"/>
    </location>
</feature>
<protein>
    <submittedName>
        <fullName evidence="3">Uncharacterized protein</fullName>
    </submittedName>
</protein>
<feature type="region of interest" description="Disordered" evidence="1">
    <location>
        <begin position="1"/>
        <end position="61"/>
    </location>
</feature>
<evidence type="ECO:0000256" key="2">
    <source>
        <dbReference type="SAM" id="Phobius"/>
    </source>
</evidence>
<dbReference type="RefSeq" id="WP_211468448.1">
    <property type="nucleotide sequence ID" value="NZ_JAGSXH010000042.1"/>
</dbReference>
<keyword evidence="2" id="KW-1133">Transmembrane helix</keyword>
<proteinExistence type="predicted"/>
<organism evidence="3 4">
    <name type="scientific">Actinocrinis puniceicyclus</name>
    <dbReference type="NCBI Taxonomy" id="977794"/>
    <lineage>
        <taxon>Bacteria</taxon>
        <taxon>Bacillati</taxon>
        <taxon>Actinomycetota</taxon>
        <taxon>Actinomycetes</taxon>
        <taxon>Catenulisporales</taxon>
        <taxon>Actinospicaceae</taxon>
        <taxon>Actinocrinis</taxon>
    </lineage>
</organism>
<feature type="transmembrane region" description="Helical" evidence="2">
    <location>
        <begin position="148"/>
        <end position="170"/>
    </location>
</feature>
<keyword evidence="2" id="KW-0812">Transmembrane</keyword>
<accession>A0A8J7WKQ4</accession>
<feature type="compositionally biased region" description="Low complexity" evidence="1">
    <location>
        <begin position="47"/>
        <end position="61"/>
    </location>
</feature>
<dbReference type="AlphaFoldDB" id="A0A8J7WKQ4"/>